<dbReference type="SUPFAM" id="SSF51197">
    <property type="entry name" value="Clavaminate synthase-like"/>
    <property type="match status" value="1"/>
</dbReference>
<feature type="domain" description="JmjC" evidence="2">
    <location>
        <begin position="183"/>
        <end position="336"/>
    </location>
</feature>
<evidence type="ECO:0000256" key="1">
    <source>
        <dbReference type="SAM" id="MobiDB-lite"/>
    </source>
</evidence>
<accession>A0A4R4JMD5</accession>
<evidence type="ECO:0000259" key="2">
    <source>
        <dbReference type="PROSITE" id="PS51184"/>
    </source>
</evidence>
<organism evidence="3 4">
    <name type="scientific">Photorhabdus khanii subsp. guanajuatensis</name>
    <dbReference type="NCBI Taxonomy" id="2100166"/>
    <lineage>
        <taxon>Bacteria</taxon>
        <taxon>Pseudomonadati</taxon>
        <taxon>Pseudomonadota</taxon>
        <taxon>Gammaproteobacteria</taxon>
        <taxon>Enterobacterales</taxon>
        <taxon>Morganellaceae</taxon>
        <taxon>Photorhabdus</taxon>
    </lineage>
</organism>
<dbReference type="InterPro" id="IPR050910">
    <property type="entry name" value="JMJD6_ArgDemeth/LysHydrox"/>
</dbReference>
<dbReference type="Gene3D" id="2.60.120.650">
    <property type="entry name" value="Cupin"/>
    <property type="match status" value="1"/>
</dbReference>
<comment type="caution">
    <text evidence="3">The sequence shown here is derived from an EMBL/GenBank/DDBJ whole genome shotgun (WGS) entry which is preliminary data.</text>
</comment>
<dbReference type="InterPro" id="IPR041667">
    <property type="entry name" value="Cupin_8"/>
</dbReference>
<protein>
    <recommendedName>
        <fullName evidence="2">JmjC domain-containing protein</fullName>
    </recommendedName>
</protein>
<feature type="region of interest" description="Disordered" evidence="1">
    <location>
        <begin position="259"/>
        <end position="283"/>
    </location>
</feature>
<name>A0A4R4JMD5_9GAMM</name>
<sequence length="371" mass="42485">MSFFGNTWNALGDIAMWTFEEVSIYRRRQGGQRETGSNDALARLEAAEYRNVEKISDISITEFSEHYLMKNEPVIIADGLRDWRAQQIWSFDYFCQQFGDMSVQLQDAGFKPKKCVELRTYLREIASLPAVELGEMGNDHDYLRYTYDSFFKHLLFTWGFGNWVNTNSFSFLAFQHIQEHWRRPYFLPDGGYKIPWVQVGSLHPNKRMCQDWGLYFSAPGACTRLHVDGMRTNAVLCQVEGKKAGWIFSASLEDAARNAAEGRVASSQPAGGENQRGQPHSEDRIWRFDLLPGEIMLIPKGLAHEVHTLSPSISLTYNFVTNPEYRDYFNFKSERGSGWIASAPIAAVPEFSLIHQRNPFPFSTTKGLNLV</sequence>
<evidence type="ECO:0000313" key="4">
    <source>
        <dbReference type="Proteomes" id="UP000295598"/>
    </source>
</evidence>
<reference evidence="3 4" key="1">
    <citation type="journal article" date="2019" name="Int. J. Syst. Evol. Microbiol.">
        <title>Photorhabdus khanii subsp. guanajuatensis subsp. nov., isolated from Heterorhabditis atacamensis, and Photorhabdus luminescens subsp. mexicana subsp. nov., isolated from Heterorhabditis mexicana entomopathogenic nematodes.</title>
        <authorList>
            <person name="Machado R.A.R."/>
            <person name="Bruno P."/>
            <person name="Arce C.C.M."/>
            <person name="Liechti N."/>
            <person name="Kohler A."/>
            <person name="Bernal J."/>
            <person name="Bruggmann R."/>
            <person name="Turlings T.C.J."/>
        </authorList>
    </citation>
    <scope>NUCLEOTIDE SEQUENCE [LARGE SCALE GENOMIC DNA]</scope>
    <source>
        <strain evidence="3 4">MEX20-17</strain>
    </source>
</reference>
<dbReference type="RefSeq" id="WP_132354981.1">
    <property type="nucleotide sequence ID" value="NZ_CAWOJO010000023.1"/>
</dbReference>
<dbReference type="GO" id="GO:0016706">
    <property type="term" value="F:2-oxoglutarate-dependent dioxygenase activity"/>
    <property type="evidence" value="ECO:0007669"/>
    <property type="project" value="TreeGrafter"/>
</dbReference>
<dbReference type="PANTHER" id="PTHR12480">
    <property type="entry name" value="ARGININE DEMETHYLASE AND LYSYL-HYDROXYLASE JMJD"/>
    <property type="match status" value="1"/>
</dbReference>
<dbReference type="AlphaFoldDB" id="A0A4R4JMD5"/>
<dbReference type="Pfam" id="PF13621">
    <property type="entry name" value="Cupin_8"/>
    <property type="match status" value="1"/>
</dbReference>
<dbReference type="Proteomes" id="UP000295598">
    <property type="component" value="Unassembled WGS sequence"/>
</dbReference>
<dbReference type="InterPro" id="IPR003347">
    <property type="entry name" value="JmjC_dom"/>
</dbReference>
<dbReference type="PANTHER" id="PTHR12480:SF19">
    <property type="entry name" value="CUPIN-LIKE DOMAIN-CONTAINING PROTEIN"/>
    <property type="match status" value="1"/>
</dbReference>
<dbReference type="SMART" id="SM00558">
    <property type="entry name" value="JmjC"/>
    <property type="match status" value="1"/>
</dbReference>
<proteinExistence type="predicted"/>
<dbReference type="EMBL" id="PUJY01000023">
    <property type="protein sequence ID" value="TDB54209.1"/>
    <property type="molecule type" value="Genomic_DNA"/>
</dbReference>
<evidence type="ECO:0000313" key="3">
    <source>
        <dbReference type="EMBL" id="TDB54209.1"/>
    </source>
</evidence>
<gene>
    <name evidence="3" type="ORF">C5467_14215</name>
</gene>
<dbReference type="PROSITE" id="PS51184">
    <property type="entry name" value="JMJC"/>
    <property type="match status" value="1"/>
</dbReference>